<sequence length="133" mass="13709">MVPARGARPWCPPVVPARGARPWCPPVLPACSARTAPPVPPAPLRPDRFAAPSVPRCLPARPALPVPFVDLGVVVPGHSQNARFVRHHNSKIDAPGAAAGTERPSGGGVAGEVEGGGRRGARPGRLRRAELAG</sequence>
<protein>
    <submittedName>
        <fullName evidence="2">Uncharacterized protein</fullName>
    </submittedName>
</protein>
<name>A0A917WQ56_9ACTN</name>
<dbReference type="EMBL" id="BMPI01000009">
    <property type="protein sequence ID" value="GGM20756.1"/>
    <property type="molecule type" value="Genomic_DNA"/>
</dbReference>
<gene>
    <name evidence="2" type="ORF">GCM10007977_022370</name>
</gene>
<dbReference type="Proteomes" id="UP000642070">
    <property type="component" value="Unassembled WGS sequence"/>
</dbReference>
<proteinExistence type="predicted"/>
<comment type="caution">
    <text evidence="2">The sequence shown here is derived from an EMBL/GenBank/DDBJ whole genome shotgun (WGS) entry which is preliminary data.</text>
</comment>
<evidence type="ECO:0000313" key="3">
    <source>
        <dbReference type="Proteomes" id="UP000642070"/>
    </source>
</evidence>
<feature type="compositionally biased region" description="Gly residues" evidence="1">
    <location>
        <begin position="105"/>
        <end position="114"/>
    </location>
</feature>
<accession>A0A917WQ56</accession>
<evidence type="ECO:0000313" key="2">
    <source>
        <dbReference type="EMBL" id="GGM20756.1"/>
    </source>
</evidence>
<organism evidence="2 3">
    <name type="scientific">Dactylosporangium sucinum</name>
    <dbReference type="NCBI Taxonomy" id="1424081"/>
    <lineage>
        <taxon>Bacteria</taxon>
        <taxon>Bacillati</taxon>
        <taxon>Actinomycetota</taxon>
        <taxon>Actinomycetes</taxon>
        <taxon>Micromonosporales</taxon>
        <taxon>Micromonosporaceae</taxon>
        <taxon>Dactylosporangium</taxon>
    </lineage>
</organism>
<evidence type="ECO:0000256" key="1">
    <source>
        <dbReference type="SAM" id="MobiDB-lite"/>
    </source>
</evidence>
<keyword evidence="3" id="KW-1185">Reference proteome</keyword>
<feature type="region of interest" description="Disordered" evidence="1">
    <location>
        <begin position="88"/>
        <end position="133"/>
    </location>
</feature>
<reference evidence="2" key="1">
    <citation type="journal article" date="2014" name="Int. J. Syst. Evol. Microbiol.">
        <title>Complete genome sequence of Corynebacterium casei LMG S-19264T (=DSM 44701T), isolated from a smear-ripened cheese.</title>
        <authorList>
            <consortium name="US DOE Joint Genome Institute (JGI-PGF)"/>
            <person name="Walter F."/>
            <person name="Albersmeier A."/>
            <person name="Kalinowski J."/>
            <person name="Ruckert C."/>
        </authorList>
    </citation>
    <scope>NUCLEOTIDE SEQUENCE</scope>
    <source>
        <strain evidence="2">JCM 19831</strain>
    </source>
</reference>
<reference evidence="2" key="2">
    <citation type="submission" date="2020-09" db="EMBL/GenBank/DDBJ databases">
        <authorList>
            <person name="Sun Q."/>
            <person name="Ohkuma M."/>
        </authorList>
    </citation>
    <scope>NUCLEOTIDE SEQUENCE</scope>
    <source>
        <strain evidence="2">JCM 19831</strain>
    </source>
</reference>
<dbReference type="AlphaFoldDB" id="A0A917WQ56"/>